<proteinExistence type="predicted"/>
<dbReference type="AlphaFoldDB" id="A0A6A9QL76"/>
<evidence type="ECO:0008006" key="4">
    <source>
        <dbReference type="Google" id="ProtNLM"/>
    </source>
</evidence>
<dbReference type="Proteomes" id="UP000470772">
    <property type="component" value="Unassembled WGS sequence"/>
</dbReference>
<comment type="caution">
    <text evidence="2">The sequence shown here is derived from an EMBL/GenBank/DDBJ whole genome shotgun (WGS) entry which is preliminary data.</text>
</comment>
<gene>
    <name evidence="2" type="ORF">GC250_02905</name>
</gene>
<sequence length="333" mass="38801">MIDRVNLVVRAEELEARLQRLKGKERDVALRELGYYYLQQYLRSRNVEYVEKSLSFYKQVEKKDCVVLNNIGLCEMYLGKCQESMDVFNNARKVCKNEDEYMLDFNYALSLLSCGKEEEAYMIMKSLIKNNKSPSFIRLFGKTCISLARKDVNYVEEAVPLLESLEQPVEELVLSYIILAKAKGNEFTEKALKLARENGDERLIAEALLVKGDEKSLNEALSLFRRVNDMNGQARALYALSLMEQDKLPDALNLVEKLPDDIEKMEILFDLYKRTKMIPLLKESLRIAEKVQNWLFLARGYRELSEREDALNNLKKSVEFYEKYINTTREGKV</sequence>
<dbReference type="EMBL" id="WGGD01000005">
    <property type="protein sequence ID" value="MUN28438.1"/>
    <property type="molecule type" value="Genomic_DNA"/>
</dbReference>
<reference evidence="2 3" key="1">
    <citation type="submission" date="2019-10" db="EMBL/GenBank/DDBJ databases">
        <title>Sequencing and Assembly of Multiple Reported Metal-Biooxidizing Members of the Extremely Thermoacidophilic Archaeal Family Sulfolobaceae.</title>
        <authorList>
            <person name="Counts J.A."/>
            <person name="Kelly R.M."/>
        </authorList>
    </citation>
    <scope>NUCLEOTIDE SEQUENCE [LARGE SCALE GENOMIC DNA]</scope>
    <source>
        <strain evidence="2 3">DSM 6482</strain>
    </source>
</reference>
<protein>
    <recommendedName>
        <fullName evidence="4">Tetratricopeptide repeat protein</fullName>
    </recommendedName>
</protein>
<dbReference type="Gene3D" id="1.25.40.10">
    <property type="entry name" value="Tetratricopeptide repeat domain"/>
    <property type="match status" value="2"/>
</dbReference>
<keyword evidence="3" id="KW-1185">Reference proteome</keyword>
<name>A0A6A9QL76_SULME</name>
<keyword evidence="1" id="KW-0175">Coiled coil</keyword>
<accession>A0A6A9QL76</accession>
<dbReference type="RefSeq" id="WP_054838033.1">
    <property type="nucleotide sequence ID" value="NZ_WGGD01000005.1"/>
</dbReference>
<feature type="coiled-coil region" evidence="1">
    <location>
        <begin position="4"/>
        <end position="31"/>
    </location>
</feature>
<evidence type="ECO:0000313" key="2">
    <source>
        <dbReference type="EMBL" id="MUN28438.1"/>
    </source>
</evidence>
<evidence type="ECO:0000256" key="1">
    <source>
        <dbReference type="SAM" id="Coils"/>
    </source>
</evidence>
<dbReference type="InterPro" id="IPR011990">
    <property type="entry name" value="TPR-like_helical_dom_sf"/>
</dbReference>
<dbReference type="SUPFAM" id="SSF48452">
    <property type="entry name" value="TPR-like"/>
    <property type="match status" value="1"/>
</dbReference>
<organism evidence="2 3">
    <name type="scientific">Sulfuracidifex metallicus DSM 6482 = JCM 9184</name>
    <dbReference type="NCBI Taxonomy" id="523847"/>
    <lineage>
        <taxon>Archaea</taxon>
        <taxon>Thermoproteota</taxon>
        <taxon>Thermoprotei</taxon>
        <taxon>Sulfolobales</taxon>
        <taxon>Sulfolobaceae</taxon>
        <taxon>Sulfuracidifex</taxon>
    </lineage>
</organism>
<evidence type="ECO:0000313" key="3">
    <source>
        <dbReference type="Proteomes" id="UP000470772"/>
    </source>
</evidence>